<evidence type="ECO:0000313" key="2">
    <source>
        <dbReference type="Proteomes" id="UP001150603"/>
    </source>
</evidence>
<dbReference type="EMBL" id="JANBPW010001358">
    <property type="protein sequence ID" value="KAJ1944876.1"/>
    <property type="molecule type" value="Genomic_DNA"/>
</dbReference>
<gene>
    <name evidence="1" type="ORF">FBU59_002479</name>
</gene>
<accession>A0ACC1JB19</accession>
<name>A0ACC1JB19_9FUNG</name>
<sequence>MSFGPVKLEKADSFEHDEPVVAPVSAVPKLEEIPADVCKDKLAELESLDVPGSIVPRLEDSDDLFSDTSSVADESISRLVEVPGFKVELFDYQMRAVREMTDLEYSVFMGGILTGDCGVGKRVEILALVKERLKSRQSGLLGTLIITSVAGREQWTNLINNFLKPGQLKCADSHGPDRHRLNLYASDIVITTPQTLYSDYKRYYETSPIFQGRWDRVVVDHHLPIKKGTKSAVACLALVAKYHWFVSSNPLRHGWKSYMDVHAFLEIDPPIETEAEAEGLDRSGVLPRCYDMREIMVQHRKEDRISQVRVEERIVDVNLSEYEWDGYMGLNDVVDTYELMSMSKPPAGMPPKGKISVKLQTKNMESIERRYLGNPSLAMTPAVAKNLKLFGTVFHTASPFSIPDLVGNVKKYQPTGRDMKGSQPSTKVSTIVKILESLRTKDAPLKAVLCVEHVGMEKILADHAERAGFKPFILSNKQSLAASRKTLEQYRGAKTDSVAIGMTEHLQYGSDLSCASAIVFEAPSSECGRVHGCIGRLLGAGQKNDSVSVYDVIVYGSIDADTRHEFVKSREAFYKIQTGTDNPKDQVKPNRANHIDPELAFAGAPLKDLPFAYYV</sequence>
<reference evidence="1" key="1">
    <citation type="submission" date="2022-07" db="EMBL/GenBank/DDBJ databases">
        <title>Phylogenomic reconstructions and comparative analyses of Kickxellomycotina fungi.</title>
        <authorList>
            <person name="Reynolds N.K."/>
            <person name="Stajich J.E."/>
            <person name="Barry K."/>
            <person name="Grigoriev I.V."/>
            <person name="Crous P."/>
            <person name="Smith M.E."/>
        </authorList>
    </citation>
    <scope>NUCLEOTIDE SEQUENCE</scope>
    <source>
        <strain evidence="1">NRRL 5244</strain>
    </source>
</reference>
<comment type="caution">
    <text evidence="1">The sequence shown here is derived from an EMBL/GenBank/DDBJ whole genome shotgun (WGS) entry which is preliminary data.</text>
</comment>
<organism evidence="1 2">
    <name type="scientific">Linderina macrospora</name>
    <dbReference type="NCBI Taxonomy" id="4868"/>
    <lineage>
        <taxon>Eukaryota</taxon>
        <taxon>Fungi</taxon>
        <taxon>Fungi incertae sedis</taxon>
        <taxon>Zoopagomycota</taxon>
        <taxon>Kickxellomycotina</taxon>
        <taxon>Kickxellomycetes</taxon>
        <taxon>Kickxellales</taxon>
        <taxon>Kickxellaceae</taxon>
        <taxon>Linderina</taxon>
    </lineage>
</organism>
<keyword evidence="2" id="KW-1185">Reference proteome</keyword>
<proteinExistence type="predicted"/>
<dbReference type="Proteomes" id="UP001150603">
    <property type="component" value="Unassembled WGS sequence"/>
</dbReference>
<protein>
    <submittedName>
        <fullName evidence="1">Uncharacterized protein</fullName>
    </submittedName>
</protein>
<evidence type="ECO:0000313" key="1">
    <source>
        <dbReference type="EMBL" id="KAJ1944876.1"/>
    </source>
</evidence>